<organism evidence="2 3">
    <name type="scientific">Seminavis robusta</name>
    <dbReference type="NCBI Taxonomy" id="568900"/>
    <lineage>
        <taxon>Eukaryota</taxon>
        <taxon>Sar</taxon>
        <taxon>Stramenopiles</taxon>
        <taxon>Ochrophyta</taxon>
        <taxon>Bacillariophyta</taxon>
        <taxon>Bacillariophyceae</taxon>
        <taxon>Bacillariophycidae</taxon>
        <taxon>Naviculales</taxon>
        <taxon>Naviculaceae</taxon>
        <taxon>Seminavis</taxon>
    </lineage>
</organism>
<evidence type="ECO:0000313" key="2">
    <source>
        <dbReference type="EMBL" id="CAB9513192.1"/>
    </source>
</evidence>
<dbReference type="PROSITE" id="PS50280">
    <property type="entry name" value="SET"/>
    <property type="match status" value="1"/>
</dbReference>
<protein>
    <submittedName>
        <fullName evidence="2">Guanylate cyclase</fullName>
    </submittedName>
</protein>
<dbReference type="AlphaFoldDB" id="A0A9N8HHQ7"/>
<dbReference type="SMART" id="SM00317">
    <property type="entry name" value="SET"/>
    <property type="match status" value="1"/>
</dbReference>
<dbReference type="InterPro" id="IPR046341">
    <property type="entry name" value="SET_dom_sf"/>
</dbReference>
<gene>
    <name evidence="2" type="ORF">SEMRO_577_G169630.1</name>
</gene>
<feature type="domain" description="SET" evidence="1">
    <location>
        <begin position="180"/>
        <end position="329"/>
    </location>
</feature>
<sequence>MAESHGYGLGVFTGKAIRKGTEIEPLYNGANGQAGEPLLPFYGAESIYESHPPLREYVWEEDNMPETAVVYPAGLTALFMPGLASIAPCTSTNFNLRILGPGKEDGASESLHAHHSRYQKKNDPYLGAHAPQRNVTYVAARDISPGEELTVECGDDNYDGGAYFLSKYQPDDDAVICLDQNVRVEVSHIQGHGIMAKRALTRNTTILSSPVLPILKDDLITEDIEGIDTNDQQLLTNYCYGHKDSDLLWLPYGPLMSYLNHAPNPNARLQWHDKKAGADAQHARQKHHHPELLTRSTEEVAKTHGKSLTLDVVALRDIEPGEEITIDYGKAWVDAFQRHVKRMHARSLISIPTQLISAEEFNVQQDHHPNGYRTQVEQLHDPYPDNLETFCFYSVESYHSDDHPGRRNLHRHVLQWDDKEEHECFRPCEILERSKDSQNGYRYTVQLLNSDDNRIIDHCILDDHDEVWLDVPHRAVRIVDRPYTTPIFSPDAFRMEIGLPSDMVPQAWYRKKLRRGGSTTFVDKAIGDEFKRKKTVEIKVKGSMITRL</sequence>
<accession>A0A9N8HHQ7</accession>
<comment type="caution">
    <text evidence="2">The sequence shown here is derived from an EMBL/GenBank/DDBJ whole genome shotgun (WGS) entry which is preliminary data.</text>
</comment>
<dbReference type="InterPro" id="IPR001214">
    <property type="entry name" value="SET_dom"/>
</dbReference>
<dbReference type="PANTHER" id="PTHR47332">
    <property type="entry name" value="SET DOMAIN-CONTAINING PROTEIN 5"/>
    <property type="match status" value="1"/>
</dbReference>
<keyword evidence="3" id="KW-1185">Reference proteome</keyword>
<reference evidence="2" key="1">
    <citation type="submission" date="2020-06" db="EMBL/GenBank/DDBJ databases">
        <authorList>
            <consortium name="Plant Systems Biology data submission"/>
        </authorList>
    </citation>
    <scope>NUCLEOTIDE SEQUENCE</scope>
    <source>
        <strain evidence="2">D6</strain>
    </source>
</reference>
<dbReference type="SUPFAM" id="SSF82199">
    <property type="entry name" value="SET domain"/>
    <property type="match status" value="1"/>
</dbReference>
<evidence type="ECO:0000259" key="1">
    <source>
        <dbReference type="PROSITE" id="PS50280"/>
    </source>
</evidence>
<dbReference type="EMBL" id="CAICTM010000576">
    <property type="protein sequence ID" value="CAB9513192.1"/>
    <property type="molecule type" value="Genomic_DNA"/>
</dbReference>
<dbReference type="PANTHER" id="PTHR47332:SF6">
    <property type="entry name" value="SET DOMAIN-CONTAINING PROTEIN"/>
    <property type="match status" value="1"/>
</dbReference>
<evidence type="ECO:0000313" key="3">
    <source>
        <dbReference type="Proteomes" id="UP001153069"/>
    </source>
</evidence>
<dbReference type="Proteomes" id="UP001153069">
    <property type="component" value="Unassembled WGS sequence"/>
</dbReference>
<name>A0A9N8HHQ7_9STRA</name>
<dbReference type="Pfam" id="PF00856">
    <property type="entry name" value="SET"/>
    <property type="match status" value="1"/>
</dbReference>
<dbReference type="Gene3D" id="2.170.270.10">
    <property type="entry name" value="SET domain"/>
    <property type="match status" value="2"/>
</dbReference>
<dbReference type="OrthoDB" id="44910at2759"/>
<dbReference type="InterPro" id="IPR053185">
    <property type="entry name" value="SET_domain_protein"/>
</dbReference>
<proteinExistence type="predicted"/>